<feature type="region of interest" description="Disordered" evidence="1">
    <location>
        <begin position="28"/>
        <end position="57"/>
    </location>
</feature>
<evidence type="ECO:0000256" key="1">
    <source>
        <dbReference type="SAM" id="MobiDB-lite"/>
    </source>
</evidence>
<evidence type="ECO:0000313" key="2">
    <source>
        <dbReference type="EMBL" id="KAF0930367.1"/>
    </source>
</evidence>
<gene>
    <name evidence="2" type="ORF">E2562_032261</name>
</gene>
<dbReference type="EMBL" id="SPHZ02000002">
    <property type="protein sequence ID" value="KAF0930367.1"/>
    <property type="molecule type" value="Genomic_DNA"/>
</dbReference>
<keyword evidence="3" id="KW-1185">Reference proteome</keyword>
<dbReference type="AlphaFoldDB" id="A0A6G1F0E3"/>
<dbReference type="Proteomes" id="UP000479710">
    <property type="component" value="Unassembled WGS sequence"/>
</dbReference>
<comment type="caution">
    <text evidence="2">The sequence shown here is derived from an EMBL/GenBank/DDBJ whole genome shotgun (WGS) entry which is preliminary data.</text>
</comment>
<sequence>MGLVGFGFRQQHVKRGVPGHGAGVFRCSGRATMPGTPGLDPGSRLPDPRTAASDPGVEIGSGAYMSITMELGA</sequence>
<protein>
    <submittedName>
        <fullName evidence="2">Uncharacterized protein</fullName>
    </submittedName>
</protein>
<evidence type="ECO:0000313" key="3">
    <source>
        <dbReference type="Proteomes" id="UP000479710"/>
    </source>
</evidence>
<organism evidence="2 3">
    <name type="scientific">Oryza meyeriana var. granulata</name>
    <dbReference type="NCBI Taxonomy" id="110450"/>
    <lineage>
        <taxon>Eukaryota</taxon>
        <taxon>Viridiplantae</taxon>
        <taxon>Streptophyta</taxon>
        <taxon>Embryophyta</taxon>
        <taxon>Tracheophyta</taxon>
        <taxon>Spermatophyta</taxon>
        <taxon>Magnoliopsida</taxon>
        <taxon>Liliopsida</taxon>
        <taxon>Poales</taxon>
        <taxon>Poaceae</taxon>
        <taxon>BOP clade</taxon>
        <taxon>Oryzoideae</taxon>
        <taxon>Oryzeae</taxon>
        <taxon>Oryzinae</taxon>
        <taxon>Oryza</taxon>
        <taxon>Oryza meyeriana</taxon>
    </lineage>
</organism>
<accession>A0A6G1F0E3</accession>
<name>A0A6G1F0E3_9ORYZ</name>
<reference evidence="2 3" key="1">
    <citation type="submission" date="2019-11" db="EMBL/GenBank/DDBJ databases">
        <title>Whole genome sequence of Oryza granulata.</title>
        <authorList>
            <person name="Li W."/>
        </authorList>
    </citation>
    <scope>NUCLEOTIDE SEQUENCE [LARGE SCALE GENOMIC DNA]</scope>
    <source>
        <strain evidence="3">cv. Menghai</strain>
        <tissue evidence="2">Leaf</tissue>
    </source>
</reference>
<proteinExistence type="predicted"/>